<evidence type="ECO:0000313" key="3">
    <source>
        <dbReference type="EMBL" id="MCA6076259.1"/>
    </source>
</evidence>
<dbReference type="EMBL" id="JAIXNE010000003">
    <property type="protein sequence ID" value="MCA6076259.1"/>
    <property type="molecule type" value="Genomic_DNA"/>
</dbReference>
<keyword evidence="1" id="KW-0812">Transmembrane</keyword>
<name>A0A9X1HTS3_9BACT</name>
<keyword evidence="5" id="KW-1185">Reference proteome</keyword>
<evidence type="ECO:0000256" key="1">
    <source>
        <dbReference type="SAM" id="Phobius"/>
    </source>
</evidence>
<keyword evidence="1" id="KW-0472">Membrane</keyword>
<dbReference type="Pfam" id="PF19578">
    <property type="entry name" value="DUF6090"/>
    <property type="match status" value="1"/>
</dbReference>
<evidence type="ECO:0000313" key="2">
    <source>
        <dbReference type="EMBL" id="MCA6075082.1"/>
    </source>
</evidence>
<dbReference type="InterPro" id="IPR045749">
    <property type="entry name" value="DUF6090"/>
</dbReference>
<dbReference type="AlphaFoldDB" id="A0A9X1HTS3"/>
<proteinExistence type="predicted"/>
<dbReference type="EMBL" id="JAIXNE010000004">
    <property type="protein sequence ID" value="MCA6077387.1"/>
    <property type="molecule type" value="Genomic_DNA"/>
</dbReference>
<evidence type="ECO:0000313" key="5">
    <source>
        <dbReference type="Proteomes" id="UP001139409"/>
    </source>
</evidence>
<organism evidence="3 5">
    <name type="scientific">Fulvivirga sedimenti</name>
    <dbReference type="NCBI Taxonomy" id="2879465"/>
    <lineage>
        <taxon>Bacteria</taxon>
        <taxon>Pseudomonadati</taxon>
        <taxon>Bacteroidota</taxon>
        <taxon>Cytophagia</taxon>
        <taxon>Cytophagales</taxon>
        <taxon>Fulvivirgaceae</taxon>
        <taxon>Fulvivirga</taxon>
    </lineage>
</organism>
<feature type="transmembrane region" description="Helical" evidence="1">
    <location>
        <begin position="28"/>
        <end position="49"/>
    </location>
</feature>
<protein>
    <submittedName>
        <fullName evidence="3">Uncharacterized protein</fullName>
    </submittedName>
</protein>
<sequence>MLKFFRKIRQKLLGANEISKASSPAGRYLVYALGEIVLVVIGILIALQINNWNEGRKQDQQEKLYLERLMLENQQDLLTFNQGIEELQKGNQTIRDMSAAFNDAESGDTLLWKTVTDYLMYGCHYPFFNPSTSTFEDLSSTGNLVVIKDTELRDLIVNHYANYKFVESNFQVNTNWALPVDAPFYTENDALKYEPFTEPLFGNQTISEISNDLRNNKQKYLRNAAVHYWINEDCINHLNGVIEETSYLVQRLETELKNRK</sequence>
<dbReference type="RefSeq" id="WP_225698188.1">
    <property type="nucleotide sequence ID" value="NZ_JAIXNE010000002.1"/>
</dbReference>
<gene>
    <name evidence="2" type="ORF">LDX50_09385</name>
    <name evidence="3" type="ORF">LDX50_15355</name>
    <name evidence="4" type="ORF">LDX50_21075</name>
</gene>
<accession>A0A9X1HTS3</accession>
<keyword evidence="1" id="KW-1133">Transmembrane helix</keyword>
<evidence type="ECO:0000313" key="4">
    <source>
        <dbReference type="EMBL" id="MCA6077387.1"/>
    </source>
</evidence>
<dbReference type="Proteomes" id="UP001139409">
    <property type="component" value="Unassembled WGS sequence"/>
</dbReference>
<comment type="caution">
    <text evidence="3">The sequence shown here is derived from an EMBL/GenBank/DDBJ whole genome shotgun (WGS) entry which is preliminary data.</text>
</comment>
<dbReference type="EMBL" id="JAIXNE010000002">
    <property type="protein sequence ID" value="MCA6075082.1"/>
    <property type="molecule type" value="Genomic_DNA"/>
</dbReference>
<reference evidence="3" key="1">
    <citation type="submission" date="2021-09" db="EMBL/GenBank/DDBJ databases">
        <title>Fulvivirga sp. isolated from coastal sediment.</title>
        <authorList>
            <person name="Yu H."/>
        </authorList>
    </citation>
    <scope>NUCLEOTIDE SEQUENCE</scope>
    <source>
        <strain evidence="3">1062</strain>
    </source>
</reference>